<protein>
    <recommendedName>
        <fullName evidence="4">F-box domain-containing protein</fullName>
    </recommendedName>
</protein>
<evidence type="ECO:0000313" key="3">
    <source>
        <dbReference type="Proteomes" id="UP001280581"/>
    </source>
</evidence>
<dbReference type="EMBL" id="WVTA01000002">
    <property type="protein sequence ID" value="KAK3216366.1"/>
    <property type="molecule type" value="Genomic_DNA"/>
</dbReference>
<feature type="compositionally biased region" description="Low complexity" evidence="1">
    <location>
        <begin position="433"/>
        <end position="451"/>
    </location>
</feature>
<feature type="compositionally biased region" description="Basic and acidic residues" evidence="1">
    <location>
        <begin position="70"/>
        <end position="81"/>
    </location>
</feature>
<feature type="region of interest" description="Disordered" evidence="1">
    <location>
        <begin position="1"/>
        <end position="120"/>
    </location>
</feature>
<gene>
    <name evidence="2" type="ORF">GRF29_8g3037970</name>
</gene>
<dbReference type="AlphaFoldDB" id="A0AAN6RMB1"/>
<dbReference type="Proteomes" id="UP001280581">
    <property type="component" value="Unassembled WGS sequence"/>
</dbReference>
<evidence type="ECO:0000256" key="1">
    <source>
        <dbReference type="SAM" id="MobiDB-lite"/>
    </source>
</evidence>
<comment type="caution">
    <text evidence="2">The sequence shown here is derived from an EMBL/GenBank/DDBJ whole genome shotgun (WGS) entry which is preliminary data.</text>
</comment>
<sequence>MVNSKDFAFKVNKQTPANGSLPPAYGTVIDCRPAYGKRAAKNEKEVRSRPVRLTRVPGPDGLESRKRKRDLNPKDGEDAHSTARQATEGGLSSEMASGSSAGRPHVVRKSQPPAPTKFRRGTVLKQEVDLDCWFTILRFSDPAQLLEMRTRIASCYRFLKNNPMLWKHSRDFYYDKTLPDPHSELSEFQYADLRHGHGCMSCHTKATRKTYWAFLRRWCKTCLQNKTKKEGDALDILKEAGEDHLMDLFKCLPVAIFDSWDNYVGVGPGNTHPQKNVYLERDVRQLVHEYIGRREADPATWHVECQAWMDEKQKVIQERHDFARKMELWEDHARQSKSSDFHEKKTARKKYFQEKAAELQPPIPEKELQLCPSYRRAVVIPKMPNMLSWSQLKPKVEKEAADLRRRRETPTLDQRRLPDPLALARERVQHSLPFFSQGSSGTSTPSTDSYF</sequence>
<keyword evidence="3" id="KW-1185">Reference proteome</keyword>
<evidence type="ECO:0000313" key="2">
    <source>
        <dbReference type="EMBL" id="KAK3216366.1"/>
    </source>
</evidence>
<accession>A0AAN6RMB1</accession>
<feature type="region of interest" description="Disordered" evidence="1">
    <location>
        <begin position="400"/>
        <end position="423"/>
    </location>
</feature>
<name>A0AAN6RMB1_9PLEO</name>
<organism evidence="2 3">
    <name type="scientific">Pseudopithomyces chartarum</name>
    <dbReference type="NCBI Taxonomy" id="1892770"/>
    <lineage>
        <taxon>Eukaryota</taxon>
        <taxon>Fungi</taxon>
        <taxon>Dikarya</taxon>
        <taxon>Ascomycota</taxon>
        <taxon>Pezizomycotina</taxon>
        <taxon>Dothideomycetes</taxon>
        <taxon>Pleosporomycetidae</taxon>
        <taxon>Pleosporales</taxon>
        <taxon>Massarineae</taxon>
        <taxon>Didymosphaeriaceae</taxon>
        <taxon>Pseudopithomyces</taxon>
    </lineage>
</organism>
<evidence type="ECO:0008006" key="4">
    <source>
        <dbReference type="Google" id="ProtNLM"/>
    </source>
</evidence>
<reference evidence="2 3" key="1">
    <citation type="submission" date="2021-02" db="EMBL/GenBank/DDBJ databases">
        <title>Genome assembly of Pseudopithomyces chartarum.</title>
        <authorList>
            <person name="Jauregui R."/>
            <person name="Singh J."/>
            <person name="Voisey C."/>
        </authorList>
    </citation>
    <scope>NUCLEOTIDE SEQUENCE [LARGE SCALE GENOMIC DNA]</scope>
    <source>
        <strain evidence="2 3">AGR01</strain>
    </source>
</reference>
<feature type="region of interest" description="Disordered" evidence="1">
    <location>
        <begin position="432"/>
        <end position="451"/>
    </location>
</feature>
<proteinExistence type="predicted"/>